<proteinExistence type="predicted"/>
<feature type="compositionally biased region" description="Gly residues" evidence="1">
    <location>
        <begin position="73"/>
        <end position="93"/>
    </location>
</feature>
<reference evidence="2 3" key="1">
    <citation type="submission" date="2019-05" db="EMBL/GenBank/DDBJ databases">
        <title>Another draft genome of Portunus trituberculatus and its Hox gene families provides insights of decapod evolution.</title>
        <authorList>
            <person name="Jeong J.-H."/>
            <person name="Song I."/>
            <person name="Kim S."/>
            <person name="Choi T."/>
            <person name="Kim D."/>
            <person name="Ryu S."/>
            <person name="Kim W."/>
        </authorList>
    </citation>
    <scope>NUCLEOTIDE SEQUENCE [LARGE SCALE GENOMIC DNA]</scope>
    <source>
        <tissue evidence="2">Muscle</tissue>
    </source>
</reference>
<dbReference type="Proteomes" id="UP000324222">
    <property type="component" value="Unassembled WGS sequence"/>
</dbReference>
<dbReference type="AlphaFoldDB" id="A0A5B7E256"/>
<evidence type="ECO:0000313" key="3">
    <source>
        <dbReference type="Proteomes" id="UP000324222"/>
    </source>
</evidence>
<name>A0A5B7E256_PORTR</name>
<keyword evidence="3" id="KW-1185">Reference proteome</keyword>
<organism evidence="2 3">
    <name type="scientific">Portunus trituberculatus</name>
    <name type="common">Swimming crab</name>
    <name type="synonym">Neptunus trituberculatus</name>
    <dbReference type="NCBI Taxonomy" id="210409"/>
    <lineage>
        <taxon>Eukaryota</taxon>
        <taxon>Metazoa</taxon>
        <taxon>Ecdysozoa</taxon>
        <taxon>Arthropoda</taxon>
        <taxon>Crustacea</taxon>
        <taxon>Multicrustacea</taxon>
        <taxon>Malacostraca</taxon>
        <taxon>Eumalacostraca</taxon>
        <taxon>Eucarida</taxon>
        <taxon>Decapoda</taxon>
        <taxon>Pleocyemata</taxon>
        <taxon>Brachyura</taxon>
        <taxon>Eubrachyura</taxon>
        <taxon>Portunoidea</taxon>
        <taxon>Portunidae</taxon>
        <taxon>Portuninae</taxon>
        <taxon>Portunus</taxon>
    </lineage>
</organism>
<feature type="compositionally biased region" description="Polar residues" evidence="1">
    <location>
        <begin position="54"/>
        <end position="71"/>
    </location>
</feature>
<feature type="region of interest" description="Disordered" evidence="1">
    <location>
        <begin position="1"/>
        <end position="42"/>
    </location>
</feature>
<sequence>MAAVSSGGRGVGTGRTRLDGKGGERGGGGGREGEEGGGGHINISMALNSLTVTFQPLNRPPSLTSLDTSRCSEGGGGGDGGGGDGGGGGSGED</sequence>
<feature type="region of interest" description="Disordered" evidence="1">
    <location>
        <begin position="54"/>
        <end position="93"/>
    </location>
</feature>
<comment type="caution">
    <text evidence="2">The sequence shown here is derived from an EMBL/GenBank/DDBJ whole genome shotgun (WGS) entry which is preliminary data.</text>
</comment>
<gene>
    <name evidence="2" type="ORF">E2C01_021234</name>
</gene>
<evidence type="ECO:0000313" key="2">
    <source>
        <dbReference type="EMBL" id="MPC28040.1"/>
    </source>
</evidence>
<dbReference type="EMBL" id="VSRR010001845">
    <property type="protein sequence ID" value="MPC28040.1"/>
    <property type="molecule type" value="Genomic_DNA"/>
</dbReference>
<feature type="compositionally biased region" description="Gly residues" evidence="1">
    <location>
        <begin position="25"/>
        <end position="40"/>
    </location>
</feature>
<protein>
    <submittedName>
        <fullName evidence="2">Uncharacterized protein</fullName>
    </submittedName>
</protein>
<accession>A0A5B7E256</accession>
<evidence type="ECO:0000256" key="1">
    <source>
        <dbReference type="SAM" id="MobiDB-lite"/>
    </source>
</evidence>